<dbReference type="AlphaFoldDB" id="R0KR51"/>
<dbReference type="HOGENOM" id="CLU_1256369_0_0_1"/>
<evidence type="ECO:0000313" key="2">
    <source>
        <dbReference type="Proteomes" id="UP000016927"/>
    </source>
</evidence>
<dbReference type="EMBL" id="KB909018">
    <property type="protein sequence ID" value="EOB13216.1"/>
    <property type="molecule type" value="Genomic_DNA"/>
</dbReference>
<gene>
    <name evidence="1" type="ORF">NBO_110g0001</name>
</gene>
<sequence length="220" mass="25594">MLNAKIDVIETIANIFFKNLTEIINFALLKTELDFECFSTNLTSMMKSNPVNVRADPETLFKLNKLSETLYHARSRSPFPFSIIKISRYVKNNQNKFSLTSLLNTFLSVISESKHIQSDLKSIAFSVLFLYGHSEKKLIKNLDFIVKDMIIRIILLVNLYKIIEDDVDQCLIMKQKFYENIEQEIMKSFVMAFYNRDLKRAISKIEAVKNDILHSDSDSK</sequence>
<reference evidence="1 2" key="1">
    <citation type="journal article" date="2013" name="BMC Genomics">
        <title>Comparative genomics of parasitic silkworm microsporidia reveal an association between genome expansion and host adaptation.</title>
        <authorList>
            <person name="Pan G."/>
            <person name="Xu J."/>
            <person name="Li T."/>
            <person name="Xia Q."/>
            <person name="Liu S.L."/>
            <person name="Zhang G."/>
            <person name="Li S."/>
            <person name="Li C."/>
            <person name="Liu H."/>
            <person name="Yang L."/>
            <person name="Liu T."/>
            <person name="Zhang X."/>
            <person name="Wu Z."/>
            <person name="Fan W."/>
            <person name="Dang X."/>
            <person name="Xiang H."/>
            <person name="Tao M."/>
            <person name="Li Y."/>
            <person name="Hu J."/>
            <person name="Li Z."/>
            <person name="Lin L."/>
            <person name="Luo J."/>
            <person name="Geng L."/>
            <person name="Wang L."/>
            <person name="Long M."/>
            <person name="Wan Y."/>
            <person name="He N."/>
            <person name="Zhang Z."/>
            <person name="Lu C."/>
            <person name="Keeling P.J."/>
            <person name="Wang J."/>
            <person name="Xiang Z."/>
            <person name="Zhou Z."/>
        </authorList>
    </citation>
    <scope>NUCLEOTIDE SEQUENCE [LARGE SCALE GENOMIC DNA]</scope>
    <source>
        <strain evidence="2">CQ1 / CVCC 102059</strain>
    </source>
</reference>
<name>R0KR51_NOSB1</name>
<keyword evidence="2" id="KW-1185">Reference proteome</keyword>
<dbReference type="VEuPathDB" id="MicrosporidiaDB:NBO_110g0001"/>
<organism evidence="1 2">
    <name type="scientific">Nosema bombycis (strain CQ1 / CVCC 102059)</name>
    <name type="common">Microsporidian parasite</name>
    <name type="synonym">Pebrine of silkworm</name>
    <dbReference type="NCBI Taxonomy" id="578461"/>
    <lineage>
        <taxon>Eukaryota</taxon>
        <taxon>Fungi</taxon>
        <taxon>Fungi incertae sedis</taxon>
        <taxon>Microsporidia</taxon>
        <taxon>Nosematidae</taxon>
        <taxon>Nosema</taxon>
    </lineage>
</organism>
<protein>
    <submittedName>
        <fullName evidence="1">Uncharacterized protein</fullName>
    </submittedName>
</protein>
<evidence type="ECO:0000313" key="1">
    <source>
        <dbReference type="EMBL" id="EOB13216.1"/>
    </source>
</evidence>
<accession>R0KR51</accession>
<proteinExistence type="predicted"/>
<dbReference type="Proteomes" id="UP000016927">
    <property type="component" value="Unassembled WGS sequence"/>
</dbReference>